<keyword evidence="2" id="KW-0614">Plasmid</keyword>
<dbReference type="AlphaFoldDB" id="A0A9W3VI49"/>
<gene>
    <name evidence="2" type="ORF">D7J84_31675</name>
</gene>
<accession>A0A9W3VI49</accession>
<evidence type="ECO:0000259" key="1">
    <source>
        <dbReference type="Pfam" id="PF00391"/>
    </source>
</evidence>
<evidence type="ECO:0000313" key="2">
    <source>
        <dbReference type="EMBL" id="AYF85499.1"/>
    </source>
</evidence>
<dbReference type="InterPro" id="IPR036637">
    <property type="entry name" value="Phosphohistidine_dom_sf"/>
</dbReference>
<dbReference type="RefSeq" id="WP_061885008.1">
    <property type="nucleotide sequence ID" value="NZ_CP014283.1"/>
</dbReference>
<dbReference type="Gene3D" id="3.50.30.10">
    <property type="entry name" value="Phosphohistidine domain"/>
    <property type="match status" value="1"/>
</dbReference>
<dbReference type="SUPFAM" id="SSF52009">
    <property type="entry name" value="Phosphohistidine domain"/>
    <property type="match status" value="1"/>
</dbReference>
<dbReference type="PANTHER" id="PTHR43615">
    <property type="entry name" value="PHOSPHOENOLPYRUVATE SYNTHASE-RELATED"/>
    <property type="match status" value="1"/>
</dbReference>
<dbReference type="InterPro" id="IPR008279">
    <property type="entry name" value="PEP-util_enz_mobile_dom"/>
</dbReference>
<dbReference type="InterPro" id="IPR051549">
    <property type="entry name" value="PEP_Utilizing_Enz"/>
</dbReference>
<evidence type="ECO:0000313" key="3">
    <source>
        <dbReference type="Proteomes" id="UP000269847"/>
    </source>
</evidence>
<dbReference type="EMBL" id="CP032614">
    <property type="protein sequence ID" value="AYF85499.1"/>
    <property type="molecule type" value="Genomic_DNA"/>
</dbReference>
<proteinExistence type="predicted"/>
<feature type="domain" description="PEP-utilising enzyme mobile" evidence="1">
    <location>
        <begin position="464"/>
        <end position="534"/>
    </location>
</feature>
<protein>
    <submittedName>
        <fullName evidence="2">PEP-utilizing protein</fullName>
    </submittedName>
</protein>
<reference evidence="2 3" key="1">
    <citation type="submission" date="2018-09" db="EMBL/GenBank/DDBJ databases">
        <title>Complete genome of Bacillus thuringiensis strain QZL38.</title>
        <authorList>
            <person name="Song F."/>
        </authorList>
    </citation>
    <scope>NUCLEOTIDE SEQUENCE [LARGE SCALE GENOMIC DNA]</scope>
    <source>
        <strain evidence="2 3">QZL38</strain>
        <plasmid evidence="2 3">p.1</plasmid>
    </source>
</reference>
<dbReference type="PANTHER" id="PTHR43615:SF1">
    <property type="entry name" value="PPDK_N DOMAIN-CONTAINING PROTEIN"/>
    <property type="match status" value="1"/>
</dbReference>
<sequence length="538" mass="62371">MTNKQIEQDFLLSNEDMDRAFWVQNDVHFPRPLTPLFTSLIMPAMSNGTEVCYEKMKMQIKKVDVKSLNGYYYQSVVPRSKEDYSHEKHKSIMMDEIPNLTNKLDDYIDNIFNPFYENLSAFQTKNKSSQLIFQAVKELEQFFMQAWVIHYEVLTPKQAAGWILEEMYSQLLTSEDKSVIYDLLIGTMNKSLETDKAIWELSRKVKSSTKLNYVFEKTDIESLAEQLASIEEGQEFISDLQRVMNEYGYRSANFHDFNEETWVENPKYILGIVKTYLNINYDFNEKFIELNIKRSQLFNELLSEIPDSKEKQRFISMIQTTLHIWRIEEDHHFYIDAMLPARSRLFFLEVGNYLVQQQMISDKHDIFYLYINEVKELLEQPNNVRDLIETRKKKHRENMKHIPVPFVGDPANMGNAYELEQIVGFPQEPINKQQQSFKGAAASKGLYKGKVKIIHSQEDFHRVNKGDILVSKTTTPPWTVLFPIVGAIITDSGGILSHAGIIAREYGVPAVLGTKVATSILKNGDEVTVDGTSGIVYF</sequence>
<dbReference type="Proteomes" id="UP000269847">
    <property type="component" value="Plasmid p.1"/>
</dbReference>
<name>A0A9W3VI49_BACTU</name>
<dbReference type="Pfam" id="PF00391">
    <property type="entry name" value="PEP-utilizers"/>
    <property type="match status" value="1"/>
</dbReference>
<organism evidence="2 3">
    <name type="scientific">Bacillus thuringiensis</name>
    <dbReference type="NCBI Taxonomy" id="1428"/>
    <lineage>
        <taxon>Bacteria</taxon>
        <taxon>Bacillati</taxon>
        <taxon>Bacillota</taxon>
        <taxon>Bacilli</taxon>
        <taxon>Bacillales</taxon>
        <taxon>Bacillaceae</taxon>
        <taxon>Bacillus</taxon>
        <taxon>Bacillus cereus group</taxon>
    </lineage>
</organism>
<geneLocation type="plasmid" evidence="2 3">
    <name>p.1</name>
</geneLocation>
<dbReference type="GO" id="GO:0016772">
    <property type="term" value="F:transferase activity, transferring phosphorus-containing groups"/>
    <property type="evidence" value="ECO:0007669"/>
    <property type="project" value="InterPro"/>
</dbReference>